<dbReference type="Gene3D" id="3.30.565.10">
    <property type="entry name" value="Histidine kinase-like ATPase, C-terminal domain"/>
    <property type="match status" value="1"/>
</dbReference>
<feature type="transmembrane region" description="Helical" evidence="11">
    <location>
        <begin position="29"/>
        <end position="47"/>
    </location>
</feature>
<dbReference type="InterPro" id="IPR003594">
    <property type="entry name" value="HATPase_dom"/>
</dbReference>
<dbReference type="RefSeq" id="WP_116207299.1">
    <property type="nucleotide sequence ID" value="NZ_QUNR01000001.1"/>
</dbReference>
<sequence>MRRSFIRYAARGIAFVKTNFWRGSTATKITLFNAGMLMLCFVLLLAFTQWMSVRFMHEHIEESVSSELSMLVSEYDIDGREGMLSLIRDRMARNSPEHERFYWYDDPDSGAVLSNLRAWPTEVSAVSETYFLPSPSHPGKTKLMARWQNLPGGERLLVGFDEYELHSMQRKLRQSATVSFVVVMLLAWFAGRVITRTALRPIETIRESAGQIMDGDLRHRIPHNNSGDEFDQLAITLNRMLDRISHLIAGIEGTTDNIAHDLRSPLTRHRARLEASLAARPNEAEWPQWVEQNISDIDRVLSTFGALLKIARVDSGVLRKEFASVDLAQLCHDVVDYVEPLVEAREIRLAVSIPEHASLQGHRDLLFQLLINVFDNALKYAPSGSRVLLLCEREGNRWLLRVADQGPGIAEAERGRVFERLYRADSTRQLPGLGLGLSLVHAVVTLHRGVVNLADAQPGLQVDVRLPIS</sequence>
<keyword evidence="6 11" id="KW-0812">Transmembrane</keyword>
<dbReference type="PROSITE" id="PS50109">
    <property type="entry name" value="HIS_KIN"/>
    <property type="match status" value="1"/>
</dbReference>
<evidence type="ECO:0000256" key="7">
    <source>
        <dbReference type="ARBA" id="ARBA00022777"/>
    </source>
</evidence>
<evidence type="ECO:0000256" key="6">
    <source>
        <dbReference type="ARBA" id="ARBA00022692"/>
    </source>
</evidence>
<evidence type="ECO:0000256" key="3">
    <source>
        <dbReference type="ARBA" id="ARBA00012438"/>
    </source>
</evidence>
<gene>
    <name evidence="14" type="ORF">DFR26_0449</name>
</gene>
<feature type="domain" description="HAMP" evidence="13">
    <location>
        <begin position="196"/>
        <end position="249"/>
    </location>
</feature>
<dbReference type="SUPFAM" id="SSF158472">
    <property type="entry name" value="HAMP domain-like"/>
    <property type="match status" value="1"/>
</dbReference>
<dbReference type="InterPro" id="IPR005467">
    <property type="entry name" value="His_kinase_dom"/>
</dbReference>
<dbReference type="PANTHER" id="PTHR45436">
    <property type="entry name" value="SENSOR HISTIDINE KINASE YKOH"/>
    <property type="match status" value="1"/>
</dbReference>
<accession>A0A3E0H9N5</accession>
<dbReference type="OrthoDB" id="9804645at2"/>
<dbReference type="Pfam" id="PF02518">
    <property type="entry name" value="HATPase_c"/>
    <property type="match status" value="1"/>
</dbReference>
<keyword evidence="5" id="KW-0808">Transferase</keyword>
<dbReference type="SMART" id="SM00304">
    <property type="entry name" value="HAMP"/>
    <property type="match status" value="1"/>
</dbReference>
<evidence type="ECO:0000256" key="10">
    <source>
        <dbReference type="ARBA" id="ARBA00023136"/>
    </source>
</evidence>
<dbReference type="InterPro" id="IPR050428">
    <property type="entry name" value="TCS_sensor_his_kinase"/>
</dbReference>
<dbReference type="PROSITE" id="PS50885">
    <property type="entry name" value="HAMP"/>
    <property type="match status" value="1"/>
</dbReference>
<comment type="catalytic activity">
    <reaction evidence="1">
        <text>ATP + protein L-histidine = ADP + protein N-phospho-L-histidine.</text>
        <dbReference type="EC" id="2.7.13.3"/>
    </reaction>
</comment>
<dbReference type="Proteomes" id="UP000256774">
    <property type="component" value="Unassembled WGS sequence"/>
</dbReference>
<dbReference type="PRINTS" id="PR00344">
    <property type="entry name" value="BCTRLSENSOR"/>
</dbReference>
<comment type="caution">
    <text evidence="14">The sequence shown here is derived from an EMBL/GenBank/DDBJ whole genome shotgun (WGS) entry which is preliminary data.</text>
</comment>
<dbReference type="CDD" id="cd06225">
    <property type="entry name" value="HAMP"/>
    <property type="match status" value="1"/>
</dbReference>
<feature type="domain" description="Histidine kinase" evidence="12">
    <location>
        <begin position="257"/>
        <end position="469"/>
    </location>
</feature>
<dbReference type="Pfam" id="PF00672">
    <property type="entry name" value="HAMP"/>
    <property type="match status" value="1"/>
</dbReference>
<dbReference type="GO" id="GO:0005886">
    <property type="term" value="C:plasma membrane"/>
    <property type="evidence" value="ECO:0007669"/>
    <property type="project" value="TreeGrafter"/>
</dbReference>
<keyword evidence="15" id="KW-1185">Reference proteome</keyword>
<protein>
    <recommendedName>
        <fullName evidence="3">histidine kinase</fullName>
        <ecNumber evidence="3">2.7.13.3</ecNumber>
    </recommendedName>
</protein>
<dbReference type="CDD" id="cd00082">
    <property type="entry name" value="HisKA"/>
    <property type="match status" value="1"/>
</dbReference>
<proteinExistence type="predicted"/>
<evidence type="ECO:0000259" key="12">
    <source>
        <dbReference type="PROSITE" id="PS50109"/>
    </source>
</evidence>
<comment type="subcellular location">
    <subcellularLocation>
        <location evidence="2">Membrane</location>
    </subcellularLocation>
</comment>
<evidence type="ECO:0000256" key="9">
    <source>
        <dbReference type="ARBA" id="ARBA00023012"/>
    </source>
</evidence>
<dbReference type="InterPro" id="IPR003660">
    <property type="entry name" value="HAMP_dom"/>
</dbReference>
<organism evidence="14 15">
    <name type="scientific">Paraperlucidibaca baekdonensis</name>
    <dbReference type="NCBI Taxonomy" id="748120"/>
    <lineage>
        <taxon>Bacteria</taxon>
        <taxon>Pseudomonadati</taxon>
        <taxon>Pseudomonadota</taxon>
        <taxon>Gammaproteobacteria</taxon>
        <taxon>Moraxellales</taxon>
        <taxon>Moraxellaceae</taxon>
        <taxon>Paraperlucidibaca</taxon>
    </lineage>
</organism>
<dbReference type="SUPFAM" id="SSF47384">
    <property type="entry name" value="Homodimeric domain of signal transducing histidine kinase"/>
    <property type="match status" value="1"/>
</dbReference>
<name>A0A3E0H9N5_9GAMM</name>
<dbReference type="SUPFAM" id="SSF55874">
    <property type="entry name" value="ATPase domain of HSP90 chaperone/DNA topoisomerase II/histidine kinase"/>
    <property type="match status" value="1"/>
</dbReference>
<keyword evidence="7 14" id="KW-0418">Kinase</keyword>
<dbReference type="EC" id="2.7.13.3" evidence="3"/>
<dbReference type="Gene3D" id="6.10.340.10">
    <property type="match status" value="1"/>
</dbReference>
<evidence type="ECO:0000313" key="15">
    <source>
        <dbReference type="Proteomes" id="UP000256774"/>
    </source>
</evidence>
<evidence type="ECO:0000256" key="8">
    <source>
        <dbReference type="ARBA" id="ARBA00022989"/>
    </source>
</evidence>
<evidence type="ECO:0000256" key="11">
    <source>
        <dbReference type="SAM" id="Phobius"/>
    </source>
</evidence>
<evidence type="ECO:0000256" key="2">
    <source>
        <dbReference type="ARBA" id="ARBA00004370"/>
    </source>
</evidence>
<evidence type="ECO:0000256" key="1">
    <source>
        <dbReference type="ARBA" id="ARBA00000085"/>
    </source>
</evidence>
<dbReference type="InterPro" id="IPR004358">
    <property type="entry name" value="Sig_transdc_His_kin-like_C"/>
</dbReference>
<keyword evidence="9" id="KW-0902">Two-component regulatory system</keyword>
<dbReference type="InterPro" id="IPR036097">
    <property type="entry name" value="HisK_dim/P_sf"/>
</dbReference>
<keyword evidence="10 11" id="KW-0472">Membrane</keyword>
<evidence type="ECO:0000256" key="5">
    <source>
        <dbReference type="ARBA" id="ARBA00022679"/>
    </source>
</evidence>
<evidence type="ECO:0000256" key="4">
    <source>
        <dbReference type="ARBA" id="ARBA00022553"/>
    </source>
</evidence>
<reference evidence="14 15" key="1">
    <citation type="submission" date="2018-08" db="EMBL/GenBank/DDBJ databases">
        <title>Genomic Encyclopedia of Type Strains, Phase IV (KMG-IV): sequencing the most valuable type-strain genomes for metagenomic binning, comparative biology and taxonomic classification.</title>
        <authorList>
            <person name="Goeker M."/>
        </authorList>
    </citation>
    <scope>NUCLEOTIDE SEQUENCE [LARGE SCALE GENOMIC DNA]</scope>
    <source>
        <strain evidence="14 15">DSM 26022</strain>
    </source>
</reference>
<dbReference type="PANTHER" id="PTHR45436:SF8">
    <property type="entry name" value="HISTIDINE KINASE"/>
    <property type="match status" value="1"/>
</dbReference>
<dbReference type="InterPro" id="IPR036890">
    <property type="entry name" value="HATPase_C_sf"/>
</dbReference>
<dbReference type="GO" id="GO:0000155">
    <property type="term" value="F:phosphorelay sensor kinase activity"/>
    <property type="evidence" value="ECO:0007669"/>
    <property type="project" value="InterPro"/>
</dbReference>
<dbReference type="SMART" id="SM00387">
    <property type="entry name" value="HATPase_c"/>
    <property type="match status" value="1"/>
</dbReference>
<keyword evidence="8 11" id="KW-1133">Transmembrane helix</keyword>
<keyword evidence="4" id="KW-0597">Phosphoprotein</keyword>
<dbReference type="InterPro" id="IPR003661">
    <property type="entry name" value="HisK_dim/P_dom"/>
</dbReference>
<evidence type="ECO:0000259" key="13">
    <source>
        <dbReference type="PROSITE" id="PS50885"/>
    </source>
</evidence>
<evidence type="ECO:0000313" key="14">
    <source>
        <dbReference type="EMBL" id="REH40250.1"/>
    </source>
</evidence>
<dbReference type="EMBL" id="QUNR01000001">
    <property type="protein sequence ID" value="REH40250.1"/>
    <property type="molecule type" value="Genomic_DNA"/>
</dbReference>
<dbReference type="AlphaFoldDB" id="A0A3E0H9N5"/>